<dbReference type="PANTHER" id="PTHR30055:SF238">
    <property type="entry name" value="MYCOFACTOCIN BIOSYNTHESIS TRANSCRIPTIONAL REGULATOR MFTR-RELATED"/>
    <property type="match status" value="1"/>
</dbReference>
<dbReference type="RefSeq" id="WP_093842518.1">
    <property type="nucleotide sequence ID" value="NZ_FPAB01000002.1"/>
</dbReference>
<dbReference type="InterPro" id="IPR001647">
    <property type="entry name" value="HTH_TetR"/>
</dbReference>
<dbReference type="SUPFAM" id="SSF46689">
    <property type="entry name" value="Homeodomain-like"/>
    <property type="match status" value="1"/>
</dbReference>
<dbReference type="Proteomes" id="UP000198873">
    <property type="component" value="Unassembled WGS sequence"/>
</dbReference>
<dbReference type="InterPro" id="IPR009057">
    <property type="entry name" value="Homeodomain-like_sf"/>
</dbReference>
<protein>
    <submittedName>
        <fullName evidence="7">DNA-binding transcriptional regulator, AcrR family</fullName>
    </submittedName>
</protein>
<dbReference type="AlphaFoldDB" id="A0A1I6R136"/>
<evidence type="ECO:0000256" key="4">
    <source>
        <dbReference type="PROSITE-ProRule" id="PRU00335"/>
    </source>
</evidence>
<evidence type="ECO:0000313" key="7">
    <source>
        <dbReference type="EMBL" id="SFS58330.1"/>
    </source>
</evidence>
<evidence type="ECO:0000256" key="3">
    <source>
        <dbReference type="ARBA" id="ARBA00023163"/>
    </source>
</evidence>
<dbReference type="PANTHER" id="PTHR30055">
    <property type="entry name" value="HTH-TYPE TRANSCRIPTIONAL REGULATOR RUTR"/>
    <property type="match status" value="1"/>
</dbReference>
<keyword evidence="3" id="KW-0804">Transcription</keyword>
<keyword evidence="1" id="KW-0805">Transcription regulation</keyword>
<dbReference type="STRING" id="1176198.SAMN05444716_102631"/>
<feature type="region of interest" description="Disordered" evidence="5">
    <location>
        <begin position="1"/>
        <end position="22"/>
    </location>
</feature>
<feature type="DNA-binding region" description="H-T-H motif" evidence="4">
    <location>
        <begin position="46"/>
        <end position="65"/>
    </location>
</feature>
<accession>A0A1I6R136</accession>
<evidence type="ECO:0000313" key="8">
    <source>
        <dbReference type="Proteomes" id="UP000198873"/>
    </source>
</evidence>
<dbReference type="PROSITE" id="PS50977">
    <property type="entry name" value="HTH_TETR_2"/>
    <property type="match status" value="1"/>
</dbReference>
<keyword evidence="8" id="KW-1185">Reference proteome</keyword>
<evidence type="ECO:0000256" key="2">
    <source>
        <dbReference type="ARBA" id="ARBA00023125"/>
    </source>
</evidence>
<proteinExistence type="predicted"/>
<dbReference type="EMBL" id="FPAB01000002">
    <property type="protein sequence ID" value="SFS58330.1"/>
    <property type="molecule type" value="Genomic_DNA"/>
</dbReference>
<name>A0A1I6R136_9ACTN</name>
<feature type="domain" description="HTH tetR-type" evidence="6">
    <location>
        <begin position="23"/>
        <end position="83"/>
    </location>
</feature>
<sequence length="239" mass="25444">MTVTTSSLPIPAPREDGRRRKARRTREALAAAALELVLRDGPDEVTVAAIADRADVARRTFSRYFGSKEEAALDFVREDGSRINALLRERPAAEPPLVAYRRAVACWLTDRDTPASHHRPGIRALLALLDGDPALFGAYQRIRVDAQAESVAIVAARLGVDATRDPRPAVAVDSAAAVLTAALRMWAGSAAVAGPEGPDGPDGPEGLDDLTALVERSYDALMAEAAHAAGHEAESARRK</sequence>
<dbReference type="InterPro" id="IPR050109">
    <property type="entry name" value="HTH-type_TetR-like_transc_reg"/>
</dbReference>
<reference evidence="8" key="1">
    <citation type="submission" date="2016-10" db="EMBL/GenBank/DDBJ databases">
        <authorList>
            <person name="Varghese N."/>
            <person name="Submissions S."/>
        </authorList>
    </citation>
    <scope>NUCLEOTIDE SEQUENCE [LARGE SCALE GENOMIC DNA]</scope>
    <source>
        <strain evidence="8">CGMCC 4.7047</strain>
    </source>
</reference>
<evidence type="ECO:0000256" key="1">
    <source>
        <dbReference type="ARBA" id="ARBA00023015"/>
    </source>
</evidence>
<dbReference type="Gene3D" id="1.10.357.10">
    <property type="entry name" value="Tetracycline Repressor, domain 2"/>
    <property type="match status" value="1"/>
</dbReference>
<dbReference type="Pfam" id="PF00440">
    <property type="entry name" value="TetR_N"/>
    <property type="match status" value="1"/>
</dbReference>
<keyword evidence="2 4" id="KW-0238">DNA-binding</keyword>
<gene>
    <name evidence="7" type="ORF">SAMN05444716_102631</name>
</gene>
<evidence type="ECO:0000256" key="5">
    <source>
        <dbReference type="SAM" id="MobiDB-lite"/>
    </source>
</evidence>
<dbReference type="GO" id="GO:0003700">
    <property type="term" value="F:DNA-binding transcription factor activity"/>
    <property type="evidence" value="ECO:0007669"/>
    <property type="project" value="TreeGrafter"/>
</dbReference>
<evidence type="ECO:0000259" key="6">
    <source>
        <dbReference type="PROSITE" id="PS50977"/>
    </source>
</evidence>
<dbReference type="GO" id="GO:0000976">
    <property type="term" value="F:transcription cis-regulatory region binding"/>
    <property type="evidence" value="ECO:0007669"/>
    <property type="project" value="TreeGrafter"/>
</dbReference>
<organism evidence="7 8">
    <name type="scientific">Streptomyces harbinensis</name>
    <dbReference type="NCBI Taxonomy" id="1176198"/>
    <lineage>
        <taxon>Bacteria</taxon>
        <taxon>Bacillati</taxon>
        <taxon>Actinomycetota</taxon>
        <taxon>Actinomycetes</taxon>
        <taxon>Kitasatosporales</taxon>
        <taxon>Streptomycetaceae</taxon>
        <taxon>Streptomyces</taxon>
    </lineage>
</organism>